<organism evidence="1 2">
    <name type="scientific">Candidatus Protofrankia datiscae</name>
    <dbReference type="NCBI Taxonomy" id="2716812"/>
    <lineage>
        <taxon>Bacteria</taxon>
        <taxon>Bacillati</taxon>
        <taxon>Actinomycetota</taxon>
        <taxon>Actinomycetes</taxon>
        <taxon>Frankiales</taxon>
        <taxon>Frankiaceae</taxon>
        <taxon>Protofrankia</taxon>
    </lineage>
</organism>
<sequence length="177" mass="19535">MIVVFGGVQIDSRATNPPRFRERDVPVVERRTADALDALRPRLLVGAAASGADLVVLAAARSKGLPVRVVLPFDVPTFKQTSVEDRGPQWCLRYDQLISSLKPDELEILDEVRDAGVYHRTNTRLFERAARLRQTADEEIVALVLRPVVSHRASVTDDLVDKARHAGLRVVAVPTLG</sequence>
<dbReference type="eggNOG" id="COG0457">
    <property type="taxonomic scope" value="Bacteria"/>
</dbReference>
<name>F8AWW5_9ACTN</name>
<protein>
    <submittedName>
        <fullName evidence="1">Uncharacterized protein</fullName>
    </submittedName>
</protein>
<dbReference type="EMBL" id="CP002801">
    <property type="protein sequence ID" value="AEH11409.1"/>
    <property type="molecule type" value="Genomic_DNA"/>
</dbReference>
<dbReference type="Proteomes" id="UP000001549">
    <property type="component" value="Chromosome"/>
</dbReference>
<evidence type="ECO:0000313" key="1">
    <source>
        <dbReference type="EMBL" id="AEH11409.1"/>
    </source>
</evidence>
<reference evidence="1 2" key="1">
    <citation type="submission" date="2011-05" db="EMBL/GenBank/DDBJ databases">
        <title>Complete sequence of chromosome of Frankia symbiont of Datisca glomerata.</title>
        <authorList>
            <consortium name="US DOE Joint Genome Institute"/>
            <person name="Lucas S."/>
            <person name="Han J."/>
            <person name="Lapidus A."/>
            <person name="Cheng J.-F."/>
            <person name="Goodwin L."/>
            <person name="Pitluck S."/>
            <person name="Peters L."/>
            <person name="Mikhailova N."/>
            <person name="Chertkov O."/>
            <person name="Teshima H."/>
            <person name="Han C."/>
            <person name="Tapia R."/>
            <person name="Land M."/>
            <person name="Hauser L."/>
            <person name="Kyrpides N."/>
            <person name="Ivanova N."/>
            <person name="Pagani I."/>
            <person name="Berry A."/>
            <person name="Pawlowski K."/>
            <person name="Persson T."/>
            <person name="Vanden Heuvel B."/>
            <person name="Benson D."/>
            <person name="Woyke T."/>
        </authorList>
    </citation>
    <scope>NUCLEOTIDE SEQUENCE [LARGE SCALE GENOMIC DNA]</scope>
    <source>
        <strain evidence="2">4085684</strain>
    </source>
</reference>
<accession>F8AWW5</accession>
<dbReference type="HOGENOM" id="CLU_1515767_0_0_11"/>
<dbReference type="AlphaFoldDB" id="F8AWW5"/>
<evidence type="ECO:0000313" key="2">
    <source>
        <dbReference type="Proteomes" id="UP000001549"/>
    </source>
</evidence>
<keyword evidence="2" id="KW-1185">Reference proteome</keyword>
<dbReference type="KEGG" id="fsy:FsymDg_4138"/>
<proteinExistence type="predicted"/>
<gene>
    <name evidence="1" type="ordered locus">FsymDg_4138</name>
</gene>